<dbReference type="GO" id="GO:0043448">
    <property type="term" value="P:alkane catabolic process"/>
    <property type="evidence" value="ECO:0007669"/>
    <property type="project" value="TreeGrafter"/>
</dbReference>
<comment type="similarity">
    <text evidence="6">Belongs to the rubredoxin family.</text>
</comment>
<dbReference type="CDD" id="cd00730">
    <property type="entry name" value="rubredoxin"/>
    <property type="match status" value="1"/>
</dbReference>
<keyword evidence="5 6" id="KW-0408">Iron</keyword>
<comment type="cofactor">
    <cofactor evidence="1 6">
        <name>Fe(3+)</name>
        <dbReference type="ChEBI" id="CHEBI:29034"/>
    </cofactor>
</comment>
<keyword evidence="3 6" id="KW-0479">Metal-binding</keyword>
<dbReference type="GO" id="GO:0005506">
    <property type="term" value="F:iron ion binding"/>
    <property type="evidence" value="ECO:0007669"/>
    <property type="project" value="UniProtKB-UniRule"/>
</dbReference>
<dbReference type="PANTHER" id="PTHR47627:SF1">
    <property type="entry name" value="RUBREDOXIN-1-RELATED"/>
    <property type="match status" value="1"/>
</dbReference>
<dbReference type="AlphaFoldDB" id="A0A4R3RHX8"/>
<evidence type="ECO:0000256" key="3">
    <source>
        <dbReference type="ARBA" id="ARBA00022723"/>
    </source>
</evidence>
<comment type="caution">
    <text evidence="8">The sequence shown here is derived from an EMBL/GenBank/DDBJ whole genome shotgun (WGS) entry which is preliminary data.</text>
</comment>
<dbReference type="Proteomes" id="UP000295507">
    <property type="component" value="Unassembled WGS sequence"/>
</dbReference>
<keyword evidence="2" id="KW-0813">Transport</keyword>
<dbReference type="InterPro" id="IPR024935">
    <property type="entry name" value="Rubredoxin_dom"/>
</dbReference>
<dbReference type="PANTHER" id="PTHR47627">
    <property type="entry name" value="RUBREDOXIN"/>
    <property type="match status" value="1"/>
</dbReference>
<evidence type="ECO:0000259" key="7">
    <source>
        <dbReference type="PROSITE" id="PS50903"/>
    </source>
</evidence>
<evidence type="ECO:0000256" key="6">
    <source>
        <dbReference type="RuleBase" id="RU003820"/>
    </source>
</evidence>
<proteinExistence type="inferred from homology"/>
<dbReference type="EMBL" id="SMBK01000017">
    <property type="protein sequence ID" value="TCU33102.1"/>
    <property type="molecule type" value="Genomic_DNA"/>
</dbReference>
<sequence length="71" mass="7943">MTSFENFGRRETVSDGDKMECGICWHVYDPAEGDPVRQIPPGTPFSALPEDWCCANCDALQSKFMRLGDGR</sequence>
<evidence type="ECO:0000256" key="5">
    <source>
        <dbReference type="ARBA" id="ARBA00023004"/>
    </source>
</evidence>
<organism evidence="8 9">
    <name type="scientific">Rhizobium azibense</name>
    <dbReference type="NCBI Taxonomy" id="1136135"/>
    <lineage>
        <taxon>Bacteria</taxon>
        <taxon>Pseudomonadati</taxon>
        <taxon>Pseudomonadota</taxon>
        <taxon>Alphaproteobacteria</taxon>
        <taxon>Hyphomicrobiales</taxon>
        <taxon>Rhizobiaceae</taxon>
        <taxon>Rhizobium/Agrobacterium group</taxon>
        <taxon>Rhizobium</taxon>
    </lineage>
</organism>
<dbReference type="PROSITE" id="PS50903">
    <property type="entry name" value="RUBREDOXIN_LIKE"/>
    <property type="match status" value="1"/>
</dbReference>
<evidence type="ECO:0000256" key="4">
    <source>
        <dbReference type="ARBA" id="ARBA00022982"/>
    </source>
</evidence>
<dbReference type="InterPro" id="IPR024934">
    <property type="entry name" value="Rubredoxin-like_dom"/>
</dbReference>
<dbReference type="InterPro" id="IPR050526">
    <property type="entry name" value="Rubredoxin_ET"/>
</dbReference>
<dbReference type="SUPFAM" id="SSF57802">
    <property type="entry name" value="Rubredoxin-like"/>
    <property type="match status" value="1"/>
</dbReference>
<dbReference type="Gene3D" id="2.20.28.10">
    <property type="match status" value="1"/>
</dbReference>
<evidence type="ECO:0000313" key="8">
    <source>
        <dbReference type="EMBL" id="TCU33102.1"/>
    </source>
</evidence>
<dbReference type="RefSeq" id="WP_132553274.1">
    <property type="nucleotide sequence ID" value="NZ_SMBK01000017.1"/>
</dbReference>
<dbReference type="PRINTS" id="PR00163">
    <property type="entry name" value="RUBREDOXIN"/>
</dbReference>
<evidence type="ECO:0000256" key="1">
    <source>
        <dbReference type="ARBA" id="ARBA00001965"/>
    </source>
</evidence>
<evidence type="ECO:0000313" key="9">
    <source>
        <dbReference type="Proteomes" id="UP000295507"/>
    </source>
</evidence>
<gene>
    <name evidence="8" type="ORF">EV129_11799</name>
</gene>
<evidence type="ECO:0000256" key="2">
    <source>
        <dbReference type="ARBA" id="ARBA00022448"/>
    </source>
</evidence>
<accession>A0A4R3RHX8</accession>
<name>A0A4R3RHX8_9HYPH</name>
<protein>
    <recommendedName>
        <fullName evidence="6">Rubredoxin</fullName>
    </recommendedName>
</protein>
<dbReference type="Pfam" id="PF00301">
    <property type="entry name" value="Rubredoxin"/>
    <property type="match status" value="1"/>
</dbReference>
<reference evidence="8 9" key="1">
    <citation type="submission" date="2019-03" db="EMBL/GenBank/DDBJ databases">
        <title>Genomic Encyclopedia of Type Strains, Phase IV (KMG-V): Genome sequencing to study the core and pangenomes of soil and plant-associated prokaryotes.</title>
        <authorList>
            <person name="Whitman W."/>
        </authorList>
    </citation>
    <scope>NUCLEOTIDE SEQUENCE [LARGE SCALE GENOMIC DNA]</scope>
    <source>
        <strain evidence="8 9">IE4868</strain>
    </source>
</reference>
<dbReference type="GO" id="GO:0009055">
    <property type="term" value="F:electron transfer activity"/>
    <property type="evidence" value="ECO:0007669"/>
    <property type="project" value="TreeGrafter"/>
</dbReference>
<feature type="domain" description="Rubredoxin-like" evidence="7">
    <location>
        <begin position="16"/>
        <end position="67"/>
    </location>
</feature>
<keyword evidence="4 6" id="KW-0249">Electron transport</keyword>